<keyword evidence="1" id="KW-0732">Signal</keyword>
<accession>A0A231H8I6</accession>
<comment type="caution">
    <text evidence="3">The sequence shown here is derived from an EMBL/GenBank/DDBJ whole genome shotgun (WGS) entry which is preliminary data.</text>
</comment>
<keyword evidence="4" id="KW-1185">Reference proteome</keyword>
<dbReference type="InterPro" id="IPR052336">
    <property type="entry name" value="MlaD_Phospholipid_Transporter"/>
</dbReference>
<reference evidence="3 4" key="1">
    <citation type="submission" date="2017-07" db="EMBL/GenBank/DDBJ databases">
        <title>First draft Genome Sequence of Nocardia cerradoensis isolated from human infection.</title>
        <authorList>
            <person name="Carrasco G."/>
        </authorList>
    </citation>
    <scope>NUCLEOTIDE SEQUENCE [LARGE SCALE GENOMIC DNA]</scope>
    <source>
        <strain evidence="3 4">CNM20130759</strain>
    </source>
</reference>
<feature type="chain" id="PRO_5012375777" description="Mce/MlaD domain-containing protein" evidence="1">
    <location>
        <begin position="31"/>
        <end position="365"/>
    </location>
</feature>
<dbReference type="Proteomes" id="UP000215506">
    <property type="component" value="Unassembled WGS sequence"/>
</dbReference>
<dbReference type="AlphaFoldDB" id="A0A231H8I6"/>
<feature type="domain" description="Mce/MlaD" evidence="2">
    <location>
        <begin position="43"/>
        <end position="111"/>
    </location>
</feature>
<evidence type="ECO:0000256" key="1">
    <source>
        <dbReference type="SAM" id="SignalP"/>
    </source>
</evidence>
<dbReference type="InterPro" id="IPR003399">
    <property type="entry name" value="Mce/MlaD"/>
</dbReference>
<proteinExistence type="predicted"/>
<feature type="signal peptide" evidence="1">
    <location>
        <begin position="1"/>
        <end position="30"/>
    </location>
</feature>
<evidence type="ECO:0000313" key="4">
    <source>
        <dbReference type="Proteomes" id="UP000215506"/>
    </source>
</evidence>
<gene>
    <name evidence="3" type="ORF">B7C42_03112</name>
</gene>
<dbReference type="PANTHER" id="PTHR33371:SF4">
    <property type="entry name" value="INTERMEMBRANE PHOSPHOLIPID TRANSPORT SYSTEM BINDING PROTEIN MLAD"/>
    <property type="match status" value="1"/>
</dbReference>
<dbReference type="EMBL" id="NGAF01000005">
    <property type="protein sequence ID" value="OXR45155.1"/>
    <property type="molecule type" value="Genomic_DNA"/>
</dbReference>
<dbReference type="PANTHER" id="PTHR33371">
    <property type="entry name" value="INTERMEMBRANE PHOSPHOLIPID TRANSPORT SYSTEM BINDING PROTEIN MLAD-RELATED"/>
    <property type="match status" value="1"/>
</dbReference>
<organism evidence="3 4">
    <name type="scientific">Nocardia cerradoensis</name>
    <dbReference type="NCBI Taxonomy" id="85688"/>
    <lineage>
        <taxon>Bacteria</taxon>
        <taxon>Bacillati</taxon>
        <taxon>Actinomycetota</taxon>
        <taxon>Actinomycetes</taxon>
        <taxon>Mycobacteriales</taxon>
        <taxon>Nocardiaceae</taxon>
        <taxon>Nocardia</taxon>
    </lineage>
</organism>
<sequence length="365" mass="38205">MVRKSRLLVRTSIVLAAAVVIGASVSIVRAADSGTGSDSGYCALMADAVGLYVGNPVTQMGYKVGRVEEVRPEGDHVRVRFSLESGRNYPAGVKAVTRSKTILADRTLELVGNYESGPELRPGRCISLQDTATPKSMSEITGSASDFIDHVAPADGTQPVEKAVDGLARSLAGNGEPARQLMEHAAQALSSPDRMVSDIGTILQSSAPLTTDALARWSNIHHVLDMMPTTLTSITYGLWPGVNDMINGLGPLIAAIYEIQTQYGSDIWPAADQLAQVIHVAATKAPDIQHFLEVVPPIAAFLTRTAAGEGAIQYRPPTVTVRMPDAAASCAALNQARAGSCVPDAAGAQTVGVGLLDLVVAEVGK</sequence>
<evidence type="ECO:0000313" key="3">
    <source>
        <dbReference type="EMBL" id="OXR45155.1"/>
    </source>
</evidence>
<evidence type="ECO:0000259" key="2">
    <source>
        <dbReference type="Pfam" id="PF02470"/>
    </source>
</evidence>
<protein>
    <recommendedName>
        <fullName evidence="2">Mce/MlaD domain-containing protein</fullName>
    </recommendedName>
</protein>
<dbReference type="GO" id="GO:0005576">
    <property type="term" value="C:extracellular region"/>
    <property type="evidence" value="ECO:0007669"/>
    <property type="project" value="TreeGrafter"/>
</dbReference>
<name>A0A231H8I6_9NOCA</name>
<dbReference type="Pfam" id="PF02470">
    <property type="entry name" value="MlaD"/>
    <property type="match status" value="1"/>
</dbReference>